<dbReference type="Proteomes" id="UP000770661">
    <property type="component" value="Unassembled WGS sequence"/>
</dbReference>
<sequence length="318" mass="36581">MDLLEAWGLTGVITALVFDTTASNSGVHRGAAKLLEQQLDRKVFYLACRHHILEVLVGAVWENLHASRGIHWSRPGAIHQARWMARNLYSMKMFMFAEQLEYDEETVVKLERLNLFLGLFYTPMWMSSTLAADAPANDLQFMKDMMKFKRTDPEIAQAVLQKLENHKWYLTQEVVPFALFGSRLSDKEKQDIAAKLHATEKPDSFRRGKPMFPQVTAKTTLADLVGPESHLLLDTLGIEYDWLLQPVATWPRSDDYSKALEYVSNVKVVNDIAERGVKMMTDFANIITTDSQQKQYLLQTVECNRERFDSFKKQTLKK</sequence>
<evidence type="ECO:0000313" key="2">
    <source>
        <dbReference type="Proteomes" id="UP000770661"/>
    </source>
</evidence>
<evidence type="ECO:0000313" key="1">
    <source>
        <dbReference type="EMBL" id="KAG0724823.1"/>
    </source>
</evidence>
<dbReference type="AlphaFoldDB" id="A0A8J4YB95"/>
<dbReference type="EMBL" id="JACEEZ010006381">
    <property type="protein sequence ID" value="KAG0724823.1"/>
    <property type="molecule type" value="Genomic_DNA"/>
</dbReference>
<comment type="caution">
    <text evidence="1">The sequence shown here is derived from an EMBL/GenBank/DDBJ whole genome shotgun (WGS) entry which is preliminary data.</text>
</comment>
<dbReference type="PANTHER" id="PTHR46113:SF1">
    <property type="entry name" value="PEPTIDASE M17 LEUCYL AMINOPEPTIDASE N-TERMINAL DOMAIN-CONTAINING PROTEIN"/>
    <property type="match status" value="1"/>
</dbReference>
<keyword evidence="2" id="KW-1185">Reference proteome</keyword>
<name>A0A8J4YB95_CHIOP</name>
<dbReference type="PANTHER" id="PTHR46113">
    <property type="entry name" value="SNAC DOMAIN-CONTAINING PROTEIN"/>
    <property type="match status" value="1"/>
</dbReference>
<protein>
    <submittedName>
        <fullName evidence="1">Uncharacterized protein</fullName>
    </submittedName>
</protein>
<reference evidence="1" key="1">
    <citation type="submission" date="2020-07" db="EMBL/GenBank/DDBJ databases">
        <title>The High-quality genome of the commercially important snow crab, Chionoecetes opilio.</title>
        <authorList>
            <person name="Jeong J.-H."/>
            <person name="Ryu S."/>
        </authorList>
    </citation>
    <scope>NUCLEOTIDE SEQUENCE</scope>
    <source>
        <strain evidence="1">MADBK_172401_WGS</strain>
        <tissue evidence="1">Digestive gland</tissue>
    </source>
</reference>
<proteinExistence type="predicted"/>
<organism evidence="1 2">
    <name type="scientific">Chionoecetes opilio</name>
    <name type="common">Atlantic snow crab</name>
    <name type="synonym">Cancer opilio</name>
    <dbReference type="NCBI Taxonomy" id="41210"/>
    <lineage>
        <taxon>Eukaryota</taxon>
        <taxon>Metazoa</taxon>
        <taxon>Ecdysozoa</taxon>
        <taxon>Arthropoda</taxon>
        <taxon>Crustacea</taxon>
        <taxon>Multicrustacea</taxon>
        <taxon>Malacostraca</taxon>
        <taxon>Eumalacostraca</taxon>
        <taxon>Eucarida</taxon>
        <taxon>Decapoda</taxon>
        <taxon>Pleocyemata</taxon>
        <taxon>Brachyura</taxon>
        <taxon>Eubrachyura</taxon>
        <taxon>Majoidea</taxon>
        <taxon>Majidae</taxon>
        <taxon>Chionoecetes</taxon>
    </lineage>
</organism>
<gene>
    <name evidence="1" type="ORF">GWK47_004930</name>
</gene>
<accession>A0A8J4YB95</accession>